<dbReference type="Gene3D" id="3.40.1030.10">
    <property type="entry name" value="Nucleoside phosphorylase/phosphoribosyltransferase catalytic domain"/>
    <property type="match status" value="1"/>
</dbReference>
<organism evidence="9 10">
    <name type="scientific">Helicobacter saguini</name>
    <dbReference type="NCBI Taxonomy" id="1548018"/>
    <lineage>
        <taxon>Bacteria</taxon>
        <taxon>Pseudomonadati</taxon>
        <taxon>Campylobacterota</taxon>
        <taxon>Epsilonproteobacteria</taxon>
        <taxon>Campylobacterales</taxon>
        <taxon>Helicobacteraceae</taxon>
        <taxon>Helicobacter</taxon>
    </lineage>
</organism>
<comment type="subunit">
    <text evidence="4">Homodimer.</text>
</comment>
<feature type="domain" description="Glycosyl transferase family 3 N-terminal" evidence="7">
    <location>
        <begin position="196"/>
        <end position="255"/>
    </location>
</feature>
<dbReference type="Gene3D" id="3.40.50.880">
    <property type="match status" value="1"/>
</dbReference>
<dbReference type="GO" id="GO:0000287">
    <property type="term" value="F:magnesium ion binding"/>
    <property type="evidence" value="ECO:0007669"/>
    <property type="project" value="UniProtKB-UniRule"/>
</dbReference>
<dbReference type="UniPathway" id="UPA00035">
    <property type="reaction ID" value="UER00041"/>
</dbReference>
<dbReference type="OrthoDB" id="9806430at2"/>
<dbReference type="Gene3D" id="1.20.970.10">
    <property type="entry name" value="Transferase, Pyrimidine Nucleoside Phosphorylase, Chain C"/>
    <property type="match status" value="1"/>
</dbReference>
<dbReference type="EMBL" id="JRMP02000006">
    <property type="protein sequence ID" value="TLD94583.1"/>
    <property type="molecule type" value="Genomic_DNA"/>
</dbReference>
<feature type="binding site" evidence="4">
    <location>
        <position position="312"/>
    </location>
    <ligand>
        <name>5-phospho-alpha-D-ribose 1-diphosphate</name>
        <dbReference type="ChEBI" id="CHEBI:58017"/>
    </ligand>
</feature>
<proteinExistence type="inferred from homology"/>
<keyword evidence="4" id="KW-0822">Tryptophan biosynthesis</keyword>
<feature type="binding site" evidence="4">
    <location>
        <position position="358"/>
    </location>
    <ligand>
        <name>anthranilate</name>
        <dbReference type="ChEBI" id="CHEBI:16567"/>
        <label>2</label>
    </ligand>
</feature>
<dbReference type="SUPFAM" id="SSF47648">
    <property type="entry name" value="Nucleoside phosphorylase/phosphoribosyltransferase N-terminal domain"/>
    <property type="match status" value="1"/>
</dbReference>
<reference evidence="9" key="3">
    <citation type="submission" date="2018-04" db="EMBL/GenBank/DDBJ databases">
        <authorList>
            <person name="Sheh A."/>
            <person name="Shen Z."/>
            <person name="Mannion A.J."/>
            <person name="Fox J.G."/>
        </authorList>
    </citation>
    <scope>NUCLEOTIDE SEQUENCE</scope>
    <source>
        <strain evidence="9">MIT 97-6194</strain>
    </source>
</reference>
<feature type="binding site" evidence="4">
    <location>
        <position position="284"/>
    </location>
    <ligand>
        <name>Mg(2+)</name>
        <dbReference type="ChEBI" id="CHEBI:18420"/>
        <label>1</label>
    </ligand>
</feature>
<dbReference type="GO" id="GO:0000162">
    <property type="term" value="P:L-tryptophan biosynthetic process"/>
    <property type="evidence" value="ECO:0007669"/>
    <property type="project" value="UniProtKB-UniRule"/>
</dbReference>
<comment type="catalytic activity">
    <reaction evidence="4">
        <text>N-(5-phospho-beta-D-ribosyl)anthranilate + diphosphate = 5-phospho-alpha-D-ribose 1-diphosphate + anthranilate</text>
        <dbReference type="Rhea" id="RHEA:11768"/>
        <dbReference type="ChEBI" id="CHEBI:16567"/>
        <dbReference type="ChEBI" id="CHEBI:18277"/>
        <dbReference type="ChEBI" id="CHEBI:33019"/>
        <dbReference type="ChEBI" id="CHEBI:58017"/>
        <dbReference type="EC" id="2.4.2.18"/>
    </reaction>
</comment>
<dbReference type="AlphaFoldDB" id="A0A347VP59"/>
<dbReference type="PANTHER" id="PTHR43285:SF2">
    <property type="entry name" value="ANTHRANILATE PHOSPHORIBOSYLTRANSFERASE"/>
    <property type="match status" value="1"/>
</dbReference>
<dbReference type="InterPro" id="IPR006221">
    <property type="entry name" value="TrpG/PapA_dom"/>
</dbReference>
<feature type="binding site" evidence="4">
    <location>
        <begin position="300"/>
        <end position="308"/>
    </location>
    <ligand>
        <name>5-phospho-alpha-D-ribose 1-diphosphate</name>
        <dbReference type="ChEBI" id="CHEBI:58017"/>
    </ligand>
</feature>
<evidence type="ECO:0000313" key="10">
    <source>
        <dbReference type="Proteomes" id="UP000029714"/>
    </source>
</evidence>
<reference evidence="9 10" key="2">
    <citation type="journal article" date="2016" name="Infect. Immun.">
        <title>Helicobacter saguini, a Novel Helicobacter Isolated from Cotton-Top Tamarins with Ulcerative Colitis, Has Proinflammatory Properties and Induces Typhlocolitis and Dysplasia in Gnotobiotic IL-10-/- Mice.</title>
        <authorList>
            <person name="Shen Z."/>
            <person name="Mannion A."/>
            <person name="Whary M.T."/>
            <person name="Muthupalani S."/>
            <person name="Sheh A."/>
            <person name="Feng Y."/>
            <person name="Gong G."/>
            <person name="Vandamme P."/>
            <person name="Holcombe H.R."/>
            <person name="Paster B.J."/>
            <person name="Fox J.G."/>
        </authorList>
    </citation>
    <scope>NUCLEOTIDE SEQUENCE [LARGE SCALE GENOMIC DNA]</scope>
    <source>
        <strain evidence="9 10">MIT 97-6194</strain>
    </source>
</reference>
<evidence type="ECO:0000259" key="7">
    <source>
        <dbReference type="Pfam" id="PF02885"/>
    </source>
</evidence>
<reference evidence="8 11" key="4">
    <citation type="submission" date="2019-12" db="EMBL/GenBank/DDBJ databases">
        <title>Multi-Generational Helicobacter saguini Isolates.</title>
        <authorList>
            <person name="Mannion A."/>
            <person name="Shen Z."/>
            <person name="Fox J.G."/>
        </authorList>
    </citation>
    <scope>NUCLEOTIDE SEQUENCE [LARGE SCALE GENOMIC DNA]</scope>
    <source>
        <strain evidence="8">16-048</strain>
        <strain evidence="11">16-048 (F4)</strain>
    </source>
</reference>
<accession>A0A347VP59</accession>
<keyword evidence="10" id="KW-1185">Reference proteome</keyword>
<keyword evidence="2 4" id="KW-0808">Transferase</keyword>
<dbReference type="EC" id="2.4.2.18" evidence="4"/>
<evidence type="ECO:0000313" key="9">
    <source>
        <dbReference type="EMBL" id="TLD94583.1"/>
    </source>
</evidence>
<comment type="similarity">
    <text evidence="4">Belongs to the anthranilate phosphoribosyltransferase family.</text>
</comment>
<feature type="domain" description="Glycosyl transferase family 3" evidence="6">
    <location>
        <begin position="266"/>
        <end position="534"/>
    </location>
</feature>
<dbReference type="PROSITE" id="PS51273">
    <property type="entry name" value="GATASE_TYPE_1"/>
    <property type="match status" value="1"/>
</dbReference>
<feature type="binding site" evidence="4">
    <location>
        <begin position="282"/>
        <end position="285"/>
    </location>
    <ligand>
        <name>5-phospho-alpha-D-ribose 1-diphosphate</name>
        <dbReference type="ChEBI" id="CHEBI:58017"/>
    </ligand>
</feature>
<reference evidence="9 10" key="1">
    <citation type="journal article" date="2014" name="Genome Announc.">
        <title>Draft genome sequences of eight enterohepatic helicobacter species isolated from both laboratory and wild rodents.</title>
        <authorList>
            <person name="Sheh A."/>
            <person name="Shen Z."/>
            <person name="Fox J.G."/>
        </authorList>
    </citation>
    <scope>NUCLEOTIDE SEQUENCE [LARGE SCALE GENOMIC DNA]</scope>
    <source>
        <strain evidence="9 10">MIT 97-6194</strain>
    </source>
</reference>
<evidence type="ECO:0000256" key="2">
    <source>
        <dbReference type="ARBA" id="ARBA00022679"/>
    </source>
</evidence>
<name>A0A347VP59_9HELI</name>
<evidence type="ECO:0000313" key="11">
    <source>
        <dbReference type="Proteomes" id="UP000477070"/>
    </source>
</evidence>
<dbReference type="Pfam" id="PF00591">
    <property type="entry name" value="Glycos_transf_3"/>
    <property type="match status" value="1"/>
</dbReference>
<feature type="domain" description="Glutamine amidotransferase" evidence="5">
    <location>
        <begin position="3"/>
        <end position="185"/>
    </location>
</feature>
<evidence type="ECO:0000259" key="5">
    <source>
        <dbReference type="Pfam" id="PF00117"/>
    </source>
</evidence>
<keyword evidence="4" id="KW-0460">Magnesium</keyword>
<feature type="binding site" evidence="4">
    <location>
        <position position="436"/>
    </location>
    <ligand>
        <name>Mg(2+)</name>
        <dbReference type="ChEBI" id="CHEBI:18420"/>
        <label>2</label>
    </ligand>
</feature>
<comment type="caution">
    <text evidence="9">The sequence shown here is derived from an EMBL/GenBank/DDBJ whole genome shotgun (WGS) entry which is preliminary data.</text>
</comment>
<evidence type="ECO:0000256" key="1">
    <source>
        <dbReference type="ARBA" id="ARBA00022676"/>
    </source>
</evidence>
<dbReference type="Pfam" id="PF02885">
    <property type="entry name" value="Glycos_trans_3N"/>
    <property type="match status" value="1"/>
</dbReference>
<dbReference type="CDD" id="cd01743">
    <property type="entry name" value="GATase1_Anthranilate_Synthase"/>
    <property type="match status" value="1"/>
</dbReference>
<dbReference type="PRINTS" id="PR00097">
    <property type="entry name" value="ANTSNTHASEII"/>
</dbReference>
<dbReference type="RefSeq" id="WP_034572531.1">
    <property type="nucleotide sequence ID" value="NZ_JRMP02000006.1"/>
</dbReference>
<keyword evidence="4" id="KW-0057">Aromatic amino acid biosynthesis</keyword>
<comment type="pathway">
    <text evidence="4">Amino-acid biosynthesis; L-tryptophan biosynthesis; L-tryptophan from chorismate: step 2/5.</text>
</comment>
<feature type="binding site" evidence="4">
    <location>
        <position position="303"/>
    </location>
    <ligand>
        <name>anthranilate</name>
        <dbReference type="ChEBI" id="CHEBI:16567"/>
        <label>1</label>
    </ligand>
</feature>
<feature type="binding site" evidence="4">
    <location>
        <position position="280"/>
    </location>
    <ligand>
        <name>5-phospho-alpha-D-ribose 1-diphosphate</name>
        <dbReference type="ChEBI" id="CHEBI:58017"/>
    </ligand>
</feature>
<comment type="function">
    <text evidence="4">Catalyzes the transfer of the phosphoribosyl group of 5-phosphorylribose-1-pyrophosphate (PRPP) to anthranilate to yield N-(5'-phosphoribosyl)-anthranilate (PRA).</text>
</comment>
<dbReference type="NCBIfam" id="TIGR01245">
    <property type="entry name" value="trpD"/>
    <property type="match status" value="1"/>
</dbReference>
<feature type="binding site" evidence="4">
    <location>
        <position position="437"/>
    </location>
    <ligand>
        <name>Mg(2+)</name>
        <dbReference type="ChEBI" id="CHEBI:18420"/>
        <label>1</label>
    </ligand>
</feature>
<dbReference type="PRINTS" id="PR00096">
    <property type="entry name" value="GATASE"/>
</dbReference>
<gene>
    <name evidence="4 9" type="primary">trpD</name>
    <name evidence="8" type="ORF">DCO61_12105</name>
    <name evidence="9" type="ORF">LS64_005320</name>
</gene>
<dbReference type="InterPro" id="IPR005940">
    <property type="entry name" value="Anthranilate_Pribosyl_Tfrase"/>
</dbReference>
<dbReference type="InterPro" id="IPR035902">
    <property type="entry name" value="Nuc_phospho_transferase"/>
</dbReference>
<keyword evidence="1 4" id="KW-0328">Glycosyltransferase</keyword>
<comment type="cofactor">
    <cofactor evidence="4">
        <name>Mg(2+)</name>
        <dbReference type="ChEBI" id="CHEBI:18420"/>
    </cofactor>
    <text evidence="4">Binds 2 magnesium ions per monomer.</text>
</comment>
<dbReference type="EMBL" id="QBIU01000002">
    <property type="protein sequence ID" value="MWV70704.1"/>
    <property type="molecule type" value="Genomic_DNA"/>
</dbReference>
<sequence length="547" mass="59650">MILLIDNYDSFTYNIYQLVARLGFDVVVKRNDSISIDDIRALNPSHIILGPGPNAPQDSRICLDIVRELKGEYAILGICLGHEAILHAFGVPIVNAKNIVHGKVSPLNHSEDSIFTNIPQGVAITRYHSLVAKAKDIPNEFRILAFSDDNEVMAVAHKEYALYGLQFHPESIGTEHGEKMLLNFINYKRNSIPLKTFLHKLADLQDLSFTQSYDLMECIAENDLTPAQLGSVITSFYIKKPTSDELAAFSSLLVAKAASFDIDGNDFFDIVGTGGSARKTFNVSSTAAIVLASMGVKVVKHGNRAITSKSGSADLLSALGVNINMSLSTALKCYKEIGLTFLFAPRIHSALKHVQGARRELGFKSIFNLLGPLSNPLKPDFRLIGVFDSSFSSIMASALGSLGCKRAMVVHGLVDSKDSKNLDSKKRKTSYSEGIDEFSLCGITKVSELKNGEVINYDFNPLEHGIGLVNFNDLKGGDVAKNVEITMEILSGVDSPKANLVALNVGASLYLYNIAKSIESGFHQAKEHLKTKSALKTLESFVRLSNM</sequence>
<dbReference type="Proteomes" id="UP000029714">
    <property type="component" value="Unassembled WGS sequence"/>
</dbReference>
<dbReference type="InterPro" id="IPR036320">
    <property type="entry name" value="Glycosyl_Trfase_fam3_N_dom_sf"/>
</dbReference>
<dbReference type="GO" id="GO:0005829">
    <property type="term" value="C:cytosol"/>
    <property type="evidence" value="ECO:0007669"/>
    <property type="project" value="TreeGrafter"/>
</dbReference>
<evidence type="ECO:0000256" key="3">
    <source>
        <dbReference type="ARBA" id="ARBA00022962"/>
    </source>
</evidence>
<dbReference type="GO" id="GO:0004048">
    <property type="term" value="F:anthranilate phosphoribosyltransferase activity"/>
    <property type="evidence" value="ECO:0007669"/>
    <property type="project" value="UniProtKB-UniRule"/>
</dbReference>
<feature type="binding site" evidence="4">
    <location>
        <begin position="275"/>
        <end position="276"/>
    </location>
    <ligand>
        <name>5-phospho-alpha-D-ribose 1-diphosphate</name>
        <dbReference type="ChEBI" id="CHEBI:58017"/>
    </ligand>
</feature>
<dbReference type="PANTHER" id="PTHR43285">
    <property type="entry name" value="ANTHRANILATE PHOSPHORIBOSYLTRANSFERASE"/>
    <property type="match status" value="1"/>
</dbReference>
<dbReference type="InterPro" id="IPR017926">
    <property type="entry name" value="GATASE"/>
</dbReference>
<keyword evidence="4" id="KW-0028">Amino-acid biosynthesis</keyword>
<keyword evidence="4" id="KW-0479">Metal-binding</keyword>
<feature type="binding site" evidence="4">
    <location>
        <position position="437"/>
    </location>
    <ligand>
        <name>Mg(2+)</name>
        <dbReference type="ChEBI" id="CHEBI:18420"/>
        <label>2</label>
    </ligand>
</feature>
<protein>
    <recommendedName>
        <fullName evidence="4">Anthranilate phosphoribosyltransferase</fullName>
        <ecNumber evidence="4">2.4.2.18</ecNumber>
    </recommendedName>
</protein>
<dbReference type="FunFam" id="3.40.50.880:FF:000003">
    <property type="entry name" value="Anthranilate synthase component II"/>
    <property type="match status" value="1"/>
</dbReference>
<comment type="caution">
    <text evidence="4">Lacks conserved residue(s) required for the propagation of feature annotation.</text>
</comment>
<feature type="binding site" evidence="4">
    <location>
        <position position="272"/>
    </location>
    <ligand>
        <name>anthranilate</name>
        <dbReference type="ChEBI" id="CHEBI:16567"/>
        <label>1</label>
    </ligand>
</feature>
<dbReference type="InterPro" id="IPR017459">
    <property type="entry name" value="Glycosyl_Trfase_fam3_N_dom"/>
</dbReference>
<dbReference type="NCBIfam" id="TIGR00566">
    <property type="entry name" value="trpG_papA"/>
    <property type="match status" value="1"/>
</dbReference>
<dbReference type="InterPro" id="IPR000312">
    <property type="entry name" value="Glycosyl_Trfase_fam3"/>
</dbReference>
<dbReference type="SUPFAM" id="SSF52418">
    <property type="entry name" value="Nucleoside phosphorylase/phosphoribosyltransferase catalytic domain"/>
    <property type="match status" value="1"/>
</dbReference>
<dbReference type="Proteomes" id="UP000477070">
    <property type="component" value="Unassembled WGS sequence"/>
</dbReference>
<feature type="binding site" evidence="4">
    <location>
        <position position="272"/>
    </location>
    <ligand>
        <name>5-phospho-alpha-D-ribose 1-diphosphate</name>
        <dbReference type="ChEBI" id="CHEBI:58017"/>
    </ligand>
</feature>
<evidence type="ECO:0000256" key="4">
    <source>
        <dbReference type="HAMAP-Rule" id="MF_00211"/>
    </source>
</evidence>
<keyword evidence="3" id="KW-0315">Glutamine amidotransferase</keyword>
<dbReference type="Pfam" id="PF00117">
    <property type="entry name" value="GATase"/>
    <property type="match status" value="1"/>
</dbReference>
<dbReference type="HAMAP" id="MF_00211">
    <property type="entry name" value="TrpD"/>
    <property type="match status" value="1"/>
</dbReference>
<dbReference type="STRING" id="1548018.LS64_09320"/>
<evidence type="ECO:0000259" key="6">
    <source>
        <dbReference type="Pfam" id="PF00591"/>
    </source>
</evidence>
<evidence type="ECO:0000313" key="8">
    <source>
        <dbReference type="EMBL" id="MWV70704.1"/>
    </source>
</evidence>
<dbReference type="SUPFAM" id="SSF52317">
    <property type="entry name" value="Class I glutamine amidotransferase-like"/>
    <property type="match status" value="1"/>
</dbReference>
<dbReference type="InterPro" id="IPR029062">
    <property type="entry name" value="Class_I_gatase-like"/>
</dbReference>